<organism evidence="1 2">
    <name type="scientific">Pelotomaculum isophthalicicum JI</name>
    <dbReference type="NCBI Taxonomy" id="947010"/>
    <lineage>
        <taxon>Bacteria</taxon>
        <taxon>Bacillati</taxon>
        <taxon>Bacillota</taxon>
        <taxon>Clostridia</taxon>
        <taxon>Eubacteriales</taxon>
        <taxon>Desulfotomaculaceae</taxon>
        <taxon>Pelotomaculum</taxon>
    </lineage>
</organism>
<name>A0A9X4JSX9_9FIRM</name>
<proteinExistence type="predicted"/>
<dbReference type="Proteomes" id="UP001154312">
    <property type="component" value="Unassembled WGS sequence"/>
</dbReference>
<keyword evidence="2" id="KW-1185">Reference proteome</keyword>
<accession>A0A9X4JSX9</accession>
<evidence type="ECO:0000313" key="2">
    <source>
        <dbReference type="Proteomes" id="UP001154312"/>
    </source>
</evidence>
<dbReference type="AlphaFoldDB" id="A0A9X4JSX9"/>
<reference evidence="1" key="1">
    <citation type="submission" date="2022-02" db="EMBL/GenBank/DDBJ databases">
        <authorList>
            <person name="Leng L."/>
        </authorList>
    </citation>
    <scope>NUCLEOTIDE SEQUENCE</scope>
    <source>
        <strain evidence="1">JI</strain>
    </source>
</reference>
<dbReference type="InterPro" id="IPR024485">
    <property type="entry name" value="DUF2680"/>
</dbReference>
<protein>
    <submittedName>
        <fullName evidence="1">YckD family protein</fullName>
    </submittedName>
</protein>
<dbReference type="EMBL" id="JAKOAV010000006">
    <property type="protein sequence ID" value="MDF9407704.1"/>
    <property type="molecule type" value="Genomic_DNA"/>
</dbReference>
<sequence>MLDEAVQQGKITQAQADKIAAGKDFGLGRLGFLNGKKGLEGKGRNLDGMASALGITTEQLKTEMQAGKKIQDIVTGQGMTMDQFYQKMLELKKAEISQAVTDGKMTQEQADKMLQRMEQSPKGQGFEMRGHE</sequence>
<comment type="caution">
    <text evidence="1">The sequence shown here is derived from an EMBL/GenBank/DDBJ whole genome shotgun (WGS) entry which is preliminary data.</text>
</comment>
<evidence type="ECO:0000313" key="1">
    <source>
        <dbReference type="EMBL" id="MDF9407704.1"/>
    </source>
</evidence>
<gene>
    <name evidence="1" type="ORF">L7E55_04910</name>
</gene>
<dbReference type="RefSeq" id="WP_277442942.1">
    <property type="nucleotide sequence ID" value="NZ_JAKOAV010000006.1"/>
</dbReference>
<dbReference type="Pfam" id="PF10925">
    <property type="entry name" value="DUF2680"/>
    <property type="match status" value="1"/>
</dbReference>